<dbReference type="AlphaFoldDB" id="A0A076F0P9"/>
<evidence type="ECO:0000256" key="2">
    <source>
        <dbReference type="SAM" id="Phobius"/>
    </source>
</evidence>
<dbReference type="RefSeq" id="WP_128643948.1">
    <property type="nucleotide sequence ID" value="NZ_CP008950.1"/>
</dbReference>
<evidence type="ECO:0000256" key="1">
    <source>
        <dbReference type="SAM" id="MobiDB-lite"/>
    </source>
</evidence>
<feature type="region of interest" description="Disordered" evidence="1">
    <location>
        <begin position="201"/>
        <end position="271"/>
    </location>
</feature>
<sequence>MTKNRGNGAKSRSTAGGVPGGGLRIPWLLIGAVVVIVGLIGVIAYNMVPRALERAEAQRYAPSADNPDPSVGIDGVVKVEYPAGNHIQAPQRVAYDQNPPFGGAHDQYWATCTGVVYPEPIRTENAVHSLEHGAVWVAYNPDRLSSDDIAALASKVDGEPYTLMSPYPGLDSAVSLQSWGRQLKLDGATDERIPQFVSALSQNPNTYPEAGASCSTVPGGFDPADPPPFDSSPPGPDAAPMTDEQTDPAQPGGGGAPVPAAPGMPTGGGNG</sequence>
<geneLocation type="plasmid" evidence="3 4">
    <name>pPDG3</name>
</geneLocation>
<evidence type="ECO:0000313" key="4">
    <source>
        <dbReference type="Proteomes" id="UP000028488"/>
    </source>
</evidence>
<dbReference type="Pfam" id="PF11303">
    <property type="entry name" value="DUF3105"/>
    <property type="match status" value="1"/>
</dbReference>
<dbReference type="EMBL" id="CP008950">
    <property type="protein sequence ID" value="AII11233.1"/>
    <property type="molecule type" value="Genomic_DNA"/>
</dbReference>
<keyword evidence="2" id="KW-0472">Membrane</keyword>
<reference evidence="3 4" key="1">
    <citation type="submission" date="2014-07" db="EMBL/GenBank/DDBJ databases">
        <title>Genome Sequence of Rhodococcus opacus Strain R7, a Biodegrader of Mono- and Polycyclic Aromatic Hydrocarbons.</title>
        <authorList>
            <person name="Di Gennaro P."/>
            <person name="Zampolli J."/>
            <person name="Presti I."/>
            <person name="Cappelletti M."/>
            <person name="D'Ursi P."/>
            <person name="Orro A."/>
            <person name="Mezzelani A."/>
            <person name="Milanesi L."/>
        </authorList>
    </citation>
    <scope>NUCLEOTIDE SEQUENCE [LARGE SCALE GENOMIC DNA]</scope>
    <source>
        <strain evidence="3 4">R7</strain>
        <plasmid evidence="3">pPDG3</plasmid>
    </source>
</reference>
<accession>A0A076F0P9</accession>
<dbReference type="Proteomes" id="UP000028488">
    <property type="component" value="Plasmid pPDG3"/>
</dbReference>
<gene>
    <name evidence="3" type="ORF">EP51_45160</name>
</gene>
<evidence type="ECO:0000313" key="3">
    <source>
        <dbReference type="EMBL" id="AII11233.1"/>
    </source>
</evidence>
<feature type="compositionally biased region" description="Pro residues" evidence="1">
    <location>
        <begin position="224"/>
        <end position="237"/>
    </location>
</feature>
<protein>
    <submittedName>
        <fullName evidence="3">Membrane protein</fullName>
    </submittedName>
</protein>
<organism evidence="3 4">
    <name type="scientific">Rhodococcus opacus</name>
    <name type="common">Nocardia opaca</name>
    <dbReference type="NCBI Taxonomy" id="37919"/>
    <lineage>
        <taxon>Bacteria</taxon>
        <taxon>Bacillati</taxon>
        <taxon>Actinomycetota</taxon>
        <taxon>Actinomycetes</taxon>
        <taxon>Mycobacteriales</taxon>
        <taxon>Nocardiaceae</taxon>
        <taxon>Rhodococcus</taxon>
    </lineage>
</organism>
<name>A0A076F0P9_RHOOP</name>
<keyword evidence="3" id="KW-0614">Plasmid</keyword>
<dbReference type="InterPro" id="IPR021454">
    <property type="entry name" value="DUF3105"/>
</dbReference>
<keyword evidence="2" id="KW-1133">Transmembrane helix</keyword>
<keyword evidence="2" id="KW-0812">Transmembrane</keyword>
<feature type="transmembrane region" description="Helical" evidence="2">
    <location>
        <begin position="25"/>
        <end position="45"/>
    </location>
</feature>
<proteinExistence type="predicted"/>